<name>A0A3N0ASP7_9ACTN</name>
<dbReference type="Proteomes" id="UP000278327">
    <property type="component" value="Unassembled WGS sequence"/>
</dbReference>
<gene>
    <name evidence="1" type="ORF">DMP10_06445</name>
</gene>
<reference evidence="1 2" key="1">
    <citation type="journal article" date="2019" name="Microbiol. Resour. Announc.">
        <title>Draft Genome Sequences of Type Strains of Gordonibacter faecihominis, Paraeggerthella hongkongensis, Parvibacter caecicola,Slackia equolifaciens, Slackia faecicanis, and Slackia isoflavoniconvertens.</title>
        <authorList>
            <person name="Danylec N."/>
            <person name="Stoll D.A."/>
            <person name="Dotsch A."/>
            <person name="Huch M."/>
        </authorList>
    </citation>
    <scope>NUCLEOTIDE SEQUENCE [LARGE SCALE GENOMIC DNA]</scope>
    <source>
        <strain evidence="1 2">DSM 18785</strain>
    </source>
</reference>
<organism evidence="1 2">
    <name type="scientific">Adlercreutzia equolifaciens subsp. celatus DSM 18785</name>
    <dbReference type="NCBI Taxonomy" id="1121021"/>
    <lineage>
        <taxon>Bacteria</taxon>
        <taxon>Bacillati</taxon>
        <taxon>Actinomycetota</taxon>
        <taxon>Coriobacteriia</taxon>
        <taxon>Eggerthellales</taxon>
        <taxon>Eggerthellaceae</taxon>
        <taxon>Adlercreutzia</taxon>
    </lineage>
</organism>
<evidence type="ECO:0008006" key="3">
    <source>
        <dbReference type="Google" id="ProtNLM"/>
    </source>
</evidence>
<dbReference type="RefSeq" id="WP_117284370.1">
    <property type="nucleotide sequence ID" value="NZ_JAMTCE010000006.1"/>
</dbReference>
<dbReference type="InterPro" id="IPR010064">
    <property type="entry name" value="HK97-gp10_tail"/>
</dbReference>
<protein>
    <recommendedName>
        <fullName evidence="3">HK97 gp10 family phage protein</fullName>
    </recommendedName>
</protein>
<proteinExistence type="predicted"/>
<dbReference type="AlphaFoldDB" id="A0A3N0ASP7"/>
<evidence type="ECO:0000313" key="2">
    <source>
        <dbReference type="Proteomes" id="UP000278327"/>
    </source>
</evidence>
<dbReference type="Pfam" id="PF04883">
    <property type="entry name" value="HK97-gp10_like"/>
    <property type="match status" value="1"/>
</dbReference>
<keyword evidence="2" id="KW-1185">Reference proteome</keyword>
<evidence type="ECO:0000313" key="1">
    <source>
        <dbReference type="EMBL" id="RNL37897.1"/>
    </source>
</evidence>
<accession>A0A3N0ASP7</accession>
<comment type="caution">
    <text evidence="1">The sequence shown here is derived from an EMBL/GenBank/DDBJ whole genome shotgun (WGS) entry which is preliminary data.</text>
</comment>
<sequence>MALRLSGSGVASLSQGLRAYADELAIKADFLAATIADEGADTARSVVPVDTGDLKASIGIEGGDGSYEVVVENDHAAFVEFGTGVQGHDYAGELPDIWEYGIGEHILQDGSWFYPDPDVKEGYTRTWGQPASGYMAAAAEAMKQAVPAAVKEVFG</sequence>
<dbReference type="EMBL" id="QICA01000009">
    <property type="protein sequence ID" value="RNL37897.1"/>
    <property type="molecule type" value="Genomic_DNA"/>
</dbReference>